<dbReference type="PANTHER" id="PTHR43066">
    <property type="entry name" value="RHOMBOID-RELATED PROTEIN"/>
    <property type="match status" value="1"/>
</dbReference>
<dbReference type="Pfam" id="PF01694">
    <property type="entry name" value="Rhomboid"/>
    <property type="match status" value="1"/>
</dbReference>
<keyword evidence="7 8" id="KW-0472">Membrane</keyword>
<dbReference type="EMBL" id="JACHFV010000007">
    <property type="protein sequence ID" value="MBB5295473.1"/>
    <property type="molecule type" value="Genomic_DNA"/>
</dbReference>
<evidence type="ECO:0000256" key="3">
    <source>
        <dbReference type="ARBA" id="ARBA00022670"/>
    </source>
</evidence>
<protein>
    <submittedName>
        <fullName evidence="10">Membrane associated rhomboid family serine protease</fullName>
    </submittedName>
    <submittedName>
        <fullName evidence="11">Rhomboid family intramembrane serine protease</fullName>
    </submittedName>
</protein>
<dbReference type="RefSeq" id="WP_129118225.1">
    <property type="nucleotide sequence ID" value="NZ_BSUI01000015.1"/>
</dbReference>
<dbReference type="InterPro" id="IPR022764">
    <property type="entry name" value="Peptidase_S54_rhomboid_dom"/>
</dbReference>
<comment type="subcellular location">
    <subcellularLocation>
        <location evidence="1">Membrane</location>
        <topology evidence="1">Multi-pass membrane protein</topology>
    </subcellularLocation>
</comment>
<evidence type="ECO:0000256" key="8">
    <source>
        <dbReference type="SAM" id="Phobius"/>
    </source>
</evidence>
<reference evidence="10 13" key="2">
    <citation type="submission" date="2020-08" db="EMBL/GenBank/DDBJ databases">
        <title>Genomic Encyclopedia of Type Strains, Phase IV (KMG-IV): sequencing the most valuable type-strain genomes for metagenomic binning, comparative biology and taxonomic classification.</title>
        <authorList>
            <person name="Goeker M."/>
        </authorList>
    </citation>
    <scope>NUCLEOTIDE SEQUENCE [LARGE SCALE GENOMIC DNA]</scope>
    <source>
        <strain evidence="10 13">DSM 105434</strain>
    </source>
</reference>
<name>A0AAJ5F453_9DEIO</name>
<evidence type="ECO:0000313" key="11">
    <source>
        <dbReference type="EMBL" id="TLK27175.1"/>
    </source>
</evidence>
<evidence type="ECO:0000256" key="7">
    <source>
        <dbReference type="ARBA" id="ARBA00023136"/>
    </source>
</evidence>
<evidence type="ECO:0000256" key="1">
    <source>
        <dbReference type="ARBA" id="ARBA00004141"/>
    </source>
</evidence>
<evidence type="ECO:0000313" key="10">
    <source>
        <dbReference type="EMBL" id="MBB5295473.1"/>
    </source>
</evidence>
<dbReference type="Gene3D" id="1.20.1540.10">
    <property type="entry name" value="Rhomboid-like"/>
    <property type="match status" value="1"/>
</dbReference>
<feature type="transmembrane region" description="Helical" evidence="8">
    <location>
        <begin position="150"/>
        <end position="168"/>
    </location>
</feature>
<keyword evidence="4 8" id="KW-0812">Transmembrane</keyword>
<dbReference type="GO" id="GO:0016020">
    <property type="term" value="C:membrane"/>
    <property type="evidence" value="ECO:0007669"/>
    <property type="project" value="UniProtKB-SubCell"/>
</dbReference>
<keyword evidence="6 8" id="KW-1133">Transmembrane helix</keyword>
<evidence type="ECO:0000313" key="13">
    <source>
        <dbReference type="Proteomes" id="UP000536909"/>
    </source>
</evidence>
<dbReference type="GO" id="GO:0006508">
    <property type="term" value="P:proteolysis"/>
    <property type="evidence" value="ECO:0007669"/>
    <property type="project" value="UniProtKB-KW"/>
</dbReference>
<dbReference type="Proteomes" id="UP000308000">
    <property type="component" value="Unassembled WGS sequence"/>
</dbReference>
<evidence type="ECO:0000256" key="5">
    <source>
        <dbReference type="ARBA" id="ARBA00022801"/>
    </source>
</evidence>
<dbReference type="Proteomes" id="UP000536909">
    <property type="component" value="Unassembled WGS sequence"/>
</dbReference>
<keyword evidence="3 11" id="KW-0645">Protease</keyword>
<keyword evidence="13" id="KW-1185">Reference proteome</keyword>
<evidence type="ECO:0000313" key="12">
    <source>
        <dbReference type="Proteomes" id="UP000308000"/>
    </source>
</evidence>
<evidence type="ECO:0000259" key="9">
    <source>
        <dbReference type="Pfam" id="PF01694"/>
    </source>
</evidence>
<evidence type="ECO:0000256" key="2">
    <source>
        <dbReference type="ARBA" id="ARBA00009045"/>
    </source>
</evidence>
<dbReference type="AlphaFoldDB" id="A0AAJ5F453"/>
<gene>
    <name evidence="11" type="ORF">FCS05_09860</name>
    <name evidence="10" type="ORF">HNQ10_002302</name>
</gene>
<organism evidence="11 12">
    <name type="scientific">Deinococcus metallilatus</name>
    <dbReference type="NCBI Taxonomy" id="1211322"/>
    <lineage>
        <taxon>Bacteria</taxon>
        <taxon>Thermotogati</taxon>
        <taxon>Deinococcota</taxon>
        <taxon>Deinococci</taxon>
        <taxon>Deinococcales</taxon>
        <taxon>Deinococcaceae</taxon>
        <taxon>Deinococcus</taxon>
    </lineage>
</organism>
<evidence type="ECO:0000256" key="4">
    <source>
        <dbReference type="ARBA" id="ARBA00022692"/>
    </source>
</evidence>
<dbReference type="SUPFAM" id="SSF144091">
    <property type="entry name" value="Rhomboid-like"/>
    <property type="match status" value="1"/>
</dbReference>
<reference evidence="11 12" key="1">
    <citation type="submission" date="2019-04" db="EMBL/GenBank/DDBJ databases">
        <title>Deinococcus metalilatus MA1002 mutant No.5.</title>
        <authorList>
            <person name="Park W."/>
            <person name="Park C."/>
        </authorList>
    </citation>
    <scope>NUCLEOTIDE SEQUENCE [LARGE SCALE GENOMIC DNA]</scope>
    <source>
        <strain evidence="11 12">MA1002-m5</strain>
    </source>
</reference>
<proteinExistence type="inferred from homology"/>
<dbReference type="EMBL" id="VBRC01000006">
    <property type="protein sequence ID" value="TLK27175.1"/>
    <property type="molecule type" value="Genomic_DNA"/>
</dbReference>
<feature type="transmembrane region" description="Helical" evidence="8">
    <location>
        <begin position="98"/>
        <end position="116"/>
    </location>
</feature>
<accession>A0AAJ5F453</accession>
<comment type="similarity">
    <text evidence="2">Belongs to the peptidase S54 family.</text>
</comment>
<dbReference type="InterPro" id="IPR035952">
    <property type="entry name" value="Rhomboid-like_sf"/>
</dbReference>
<sequence length="213" mass="22717">MRSPPPLPPRPPRRRSPVGLAALLALLLVGGEWVQELTDQFAFGGALDQYGIVPRDPGSLSHVLTAPFLHVGFGHLIANTVPLAVLAFMSALRGVGRFLVATLVIVVVGGLLVWLLGRGNSVHLGASELVFGYLAYLLGVGWWERTPAAIAVAVLALFLYGGALWGVLPTNPIISWESHLFGFVAGLVAAALLHRKRPPRAGQVSPYAPRSRF</sequence>
<dbReference type="PANTHER" id="PTHR43066:SF1">
    <property type="entry name" value="RHOMBOID PROTEIN 2"/>
    <property type="match status" value="1"/>
</dbReference>
<feature type="transmembrane region" description="Helical" evidence="8">
    <location>
        <begin position="174"/>
        <end position="193"/>
    </location>
</feature>
<keyword evidence="5" id="KW-0378">Hydrolase</keyword>
<dbReference type="GO" id="GO:0004252">
    <property type="term" value="F:serine-type endopeptidase activity"/>
    <property type="evidence" value="ECO:0007669"/>
    <property type="project" value="InterPro"/>
</dbReference>
<evidence type="ECO:0000256" key="6">
    <source>
        <dbReference type="ARBA" id="ARBA00022989"/>
    </source>
</evidence>
<comment type="caution">
    <text evidence="11">The sequence shown here is derived from an EMBL/GenBank/DDBJ whole genome shotgun (WGS) entry which is preliminary data.</text>
</comment>
<feature type="transmembrane region" description="Helical" evidence="8">
    <location>
        <begin position="122"/>
        <end position="143"/>
    </location>
</feature>
<feature type="transmembrane region" description="Helical" evidence="8">
    <location>
        <begin position="68"/>
        <end position="91"/>
    </location>
</feature>
<feature type="domain" description="Peptidase S54 rhomboid" evidence="9">
    <location>
        <begin position="58"/>
        <end position="195"/>
    </location>
</feature>